<evidence type="ECO:0000313" key="2">
    <source>
        <dbReference type="Proteomes" id="UP001595974"/>
    </source>
</evidence>
<evidence type="ECO:0000313" key="1">
    <source>
        <dbReference type="EMBL" id="MFC5771156.1"/>
    </source>
</evidence>
<dbReference type="Proteomes" id="UP001595974">
    <property type="component" value="Unassembled WGS sequence"/>
</dbReference>
<accession>A0ABW1AVB2</accession>
<gene>
    <name evidence="1" type="ORF">ACFPTN_17390</name>
</gene>
<dbReference type="RefSeq" id="WP_157748572.1">
    <property type="nucleotide sequence ID" value="NZ_JBHSOG010000082.1"/>
</dbReference>
<name>A0ABW1AVB2_9RHOO</name>
<organism evidence="1 2">
    <name type="scientific">Thauera sinica</name>
    <dbReference type="NCBI Taxonomy" id="2665146"/>
    <lineage>
        <taxon>Bacteria</taxon>
        <taxon>Pseudomonadati</taxon>
        <taxon>Pseudomonadota</taxon>
        <taxon>Betaproteobacteria</taxon>
        <taxon>Rhodocyclales</taxon>
        <taxon>Zoogloeaceae</taxon>
        <taxon>Thauera</taxon>
    </lineage>
</organism>
<comment type="caution">
    <text evidence="1">The sequence shown here is derived from an EMBL/GenBank/DDBJ whole genome shotgun (WGS) entry which is preliminary data.</text>
</comment>
<protein>
    <recommendedName>
        <fullName evidence="3">NERD domain-containing protein</fullName>
    </recommendedName>
</protein>
<keyword evidence="2" id="KW-1185">Reference proteome</keyword>
<proteinExistence type="predicted"/>
<dbReference type="EMBL" id="JBHSOG010000082">
    <property type="protein sequence ID" value="MFC5771156.1"/>
    <property type="molecule type" value="Genomic_DNA"/>
</dbReference>
<sequence length="231" mass="25272">MTAMPWDKAKLSEKTLELNFASQLNHACGGRLLWFGLTQMQEAEQGFDIATRIGKGLFIVQMKASTHVLKSGERQFKAPHEQLENLRKLTVKGGGVIPKGCIYYSFPVIGTPAELSKHTSVLANTWLCDVADIPSLGAPTTARGSLRQDGNHYVKVSPGVAPLDSSKPGVATFHSDPVDVDVINGEKLVYVISREGASSGLLEAMTHNQFRDFWDLCQQFHRKAFAVAFLG</sequence>
<reference evidence="2" key="1">
    <citation type="journal article" date="2019" name="Int. J. Syst. Evol. Microbiol.">
        <title>The Global Catalogue of Microorganisms (GCM) 10K type strain sequencing project: providing services to taxonomists for standard genome sequencing and annotation.</title>
        <authorList>
            <consortium name="The Broad Institute Genomics Platform"/>
            <consortium name="The Broad Institute Genome Sequencing Center for Infectious Disease"/>
            <person name="Wu L."/>
            <person name="Ma J."/>
        </authorList>
    </citation>
    <scope>NUCLEOTIDE SEQUENCE [LARGE SCALE GENOMIC DNA]</scope>
    <source>
        <strain evidence="2">SHR3</strain>
    </source>
</reference>
<evidence type="ECO:0008006" key="3">
    <source>
        <dbReference type="Google" id="ProtNLM"/>
    </source>
</evidence>